<dbReference type="InterPro" id="IPR024930">
    <property type="entry name" value="Skp_dom_sf"/>
</dbReference>
<keyword evidence="2" id="KW-0732">Signal</keyword>
<evidence type="ECO:0000256" key="1">
    <source>
        <dbReference type="ARBA" id="ARBA00009091"/>
    </source>
</evidence>
<accession>A0ABZ3J7E8</accession>
<evidence type="ECO:0000313" key="3">
    <source>
        <dbReference type="EMBL" id="XFO74210.1"/>
    </source>
</evidence>
<evidence type="ECO:0008006" key="5">
    <source>
        <dbReference type="Google" id="ProtNLM"/>
    </source>
</evidence>
<dbReference type="PANTHER" id="PTHR35089">
    <property type="entry name" value="CHAPERONE PROTEIN SKP"/>
    <property type="match status" value="1"/>
</dbReference>
<name>A0ABZ3J7E8_SPOA4</name>
<dbReference type="EMBL" id="CP155571">
    <property type="protein sequence ID" value="XFO74210.1"/>
    <property type="molecule type" value="Genomic_DNA"/>
</dbReference>
<evidence type="ECO:0000256" key="2">
    <source>
        <dbReference type="ARBA" id="ARBA00022729"/>
    </source>
</evidence>
<sequence>MFKDKKFAKITAIAVAGIFLLGVFGLAISQSSIGHAANAGASSNIGKVNRELLIQQHPDLAKAEETMKAEVSQAKADFDSKSANMADKEKQDYYQQTMQRLELKRQELFAPIQDKVDAAIKSVADAKGISVVFDTSNVVYGGQDLTDEVLKKLTGK</sequence>
<proteinExistence type="inferred from homology"/>
<dbReference type="SUPFAM" id="SSF111384">
    <property type="entry name" value="OmpH-like"/>
    <property type="match status" value="1"/>
</dbReference>
<protein>
    <recommendedName>
        <fullName evidence="5">Outer membrane protein (OmpH-like)</fullName>
    </recommendedName>
</protein>
<organism evidence="3 4">
    <name type="scientific">Sporomusa acidovorans (strain ATCC 49682 / DSM 3132 / Mol)</name>
    <dbReference type="NCBI Taxonomy" id="1123286"/>
    <lineage>
        <taxon>Bacteria</taxon>
        <taxon>Bacillati</taxon>
        <taxon>Bacillota</taxon>
        <taxon>Negativicutes</taxon>
        <taxon>Selenomonadales</taxon>
        <taxon>Sporomusaceae</taxon>
        <taxon>Sporomusa</taxon>
    </lineage>
</organism>
<evidence type="ECO:0000313" key="4">
    <source>
        <dbReference type="Proteomes" id="UP000216052"/>
    </source>
</evidence>
<reference evidence="3" key="1">
    <citation type="submission" date="2024-05" db="EMBL/GenBank/DDBJ databases">
        <title>Isolation and characterization of Sporomusa carbonis sp. nov., a carboxydotrophic hydrogenogen in the genus of Sporomusa isolated from a charcoal burning pile.</title>
        <authorList>
            <person name="Boeer T."/>
            <person name="Rosenbaum F."/>
            <person name="Eysell L."/>
            <person name="Mueller V."/>
            <person name="Daniel R."/>
            <person name="Poehlein A."/>
        </authorList>
    </citation>
    <scope>NUCLEOTIDE SEQUENCE [LARGE SCALE GENOMIC DNA]</scope>
    <source>
        <strain evidence="3">DSM 3132</strain>
    </source>
</reference>
<dbReference type="InterPro" id="IPR005632">
    <property type="entry name" value="Chaperone_Skp"/>
</dbReference>
<dbReference type="PANTHER" id="PTHR35089:SF1">
    <property type="entry name" value="CHAPERONE PROTEIN SKP"/>
    <property type="match status" value="1"/>
</dbReference>
<comment type="similarity">
    <text evidence="1">Belongs to the Skp family.</text>
</comment>
<dbReference type="Pfam" id="PF03938">
    <property type="entry name" value="OmpH"/>
    <property type="match status" value="1"/>
</dbReference>
<dbReference type="SMART" id="SM00935">
    <property type="entry name" value="OmpH"/>
    <property type="match status" value="1"/>
</dbReference>
<gene>
    <name evidence="3" type="ORF">SPACI_043190</name>
</gene>
<dbReference type="RefSeq" id="WP_093793143.1">
    <property type="nucleotide sequence ID" value="NZ_CP155571.1"/>
</dbReference>
<dbReference type="Proteomes" id="UP000216052">
    <property type="component" value="Chromosome"/>
</dbReference>
<keyword evidence="4" id="KW-1185">Reference proteome</keyword>
<dbReference type="Gene3D" id="3.30.910.20">
    <property type="entry name" value="Skp domain"/>
    <property type="match status" value="1"/>
</dbReference>